<feature type="compositionally biased region" description="Basic and acidic residues" evidence="6">
    <location>
        <begin position="419"/>
        <end position="437"/>
    </location>
</feature>
<evidence type="ECO:0000313" key="8">
    <source>
        <dbReference type="Proteomes" id="UP000694399"/>
    </source>
</evidence>
<feature type="region of interest" description="Disordered" evidence="6">
    <location>
        <begin position="40"/>
        <end position="88"/>
    </location>
</feature>
<evidence type="ECO:0000256" key="4">
    <source>
        <dbReference type="ARBA" id="ARBA00022475"/>
    </source>
</evidence>
<feature type="compositionally biased region" description="Polar residues" evidence="6">
    <location>
        <begin position="376"/>
        <end position="389"/>
    </location>
</feature>
<reference evidence="7" key="3">
    <citation type="submission" date="2025-09" db="UniProtKB">
        <authorList>
            <consortium name="Ensembl"/>
        </authorList>
    </citation>
    <scope>IDENTIFICATION</scope>
</reference>
<dbReference type="GO" id="GO:0043218">
    <property type="term" value="C:compact myelin"/>
    <property type="evidence" value="ECO:0007669"/>
    <property type="project" value="TreeGrafter"/>
</dbReference>
<sequence>GRLVGADSREPTPGWPRGHRLATYFPLLLTNTAAPCGLRGSDRFNSLTPSPSQEGHQRVSSPSHLRPPHRQEAARSRGGEPTCPSSPCVQVTNVRTAGSLQDQKCDTDQGPAAWVTQGSSPLPLGRFLVCFVCVLSCLLWGHAEPPRSPCLWCRDPRKANDLGLPKASPENRRGVGGWIRAGSCALDLSGQAEKRGLGKVPREAVRRRPKPASPRRHRFCAPVPARPRPSAWPGGPRAVPEAVRAAGRGRGGRWAGSAGGRVYLARRKPGRRGRGAGCAPGREQPPSVTAARQRGRACGPGGPRLPPRKAAPAAPGPGRPRGGPGQRRDGVGARGAPWPRSGERALLTSAPAQDGKPRGKAGVKRQEGPQGEADVEQNNGAPSQDTAVTDSKRTADPKNAWQDANPADPGGRPHLIRLFSRDAPGREDNTFKDRPSESDELQTIQEDSTATPEGLDVMASQKRPSQRHGSKYLASASAMDHARHGFLPRHRDTGILDSLGRFFGGDRGVPKRGSGKVSWLKQRRSPVPSHARSQPGLCNMYQDGHHAARTAHYGSLPQKSQHGRPQDENPVVHFFKNIVTPRTPPPSQGKGRGLSLSRFSWGAEGQKPGFGYGGRAAAHKGFKGADAQGTLSKIFKLGGRDSRSGSPMARR</sequence>
<dbReference type="InterPro" id="IPR000548">
    <property type="entry name" value="Myelin_BP"/>
</dbReference>
<dbReference type="Pfam" id="PF01669">
    <property type="entry name" value="Myelin_MBP"/>
    <property type="match status" value="1"/>
</dbReference>
<dbReference type="PANTHER" id="PTHR11429">
    <property type="entry name" value="MYELIN BASIC PROTEIN"/>
    <property type="match status" value="1"/>
</dbReference>
<dbReference type="PROSITE" id="PS00569">
    <property type="entry name" value="MYELIN_MBP"/>
    <property type="match status" value="1"/>
</dbReference>
<dbReference type="GO" id="GO:0042552">
    <property type="term" value="P:myelination"/>
    <property type="evidence" value="ECO:0007669"/>
    <property type="project" value="TreeGrafter"/>
</dbReference>
<feature type="compositionally biased region" description="Basic and acidic residues" evidence="6">
    <location>
        <begin position="69"/>
        <end position="78"/>
    </location>
</feature>
<protein>
    <recommendedName>
        <fullName evidence="3">Myelin basic protein</fullName>
    </recommendedName>
</protein>
<feature type="compositionally biased region" description="Basic and acidic residues" evidence="6">
    <location>
        <begin position="195"/>
        <end position="206"/>
    </location>
</feature>
<proteinExistence type="inferred from homology"/>
<dbReference type="GeneTree" id="ENSGT00390000014772"/>
<comment type="subcellular location">
    <subcellularLocation>
        <location evidence="1">Myelin membrane</location>
        <topology evidence="1">Peripheral membrane protein</topology>
        <orientation evidence="1">Cytoplasmic side</orientation>
    </subcellularLocation>
</comment>
<feature type="compositionally biased region" description="Basic residues" evidence="6">
    <location>
        <begin position="264"/>
        <end position="274"/>
    </location>
</feature>
<feature type="compositionally biased region" description="Gly residues" evidence="6">
    <location>
        <begin position="248"/>
        <end position="259"/>
    </location>
</feature>
<organism evidence="7 8">
    <name type="scientific">Panthera leo</name>
    <name type="common">Lion</name>
    <dbReference type="NCBI Taxonomy" id="9689"/>
    <lineage>
        <taxon>Eukaryota</taxon>
        <taxon>Metazoa</taxon>
        <taxon>Chordata</taxon>
        <taxon>Craniata</taxon>
        <taxon>Vertebrata</taxon>
        <taxon>Euteleostomi</taxon>
        <taxon>Mammalia</taxon>
        <taxon>Eutheria</taxon>
        <taxon>Laurasiatheria</taxon>
        <taxon>Carnivora</taxon>
        <taxon>Feliformia</taxon>
        <taxon>Felidae</taxon>
        <taxon>Pantherinae</taxon>
        <taxon>Panthera</taxon>
    </lineage>
</organism>
<dbReference type="GO" id="GO:0043025">
    <property type="term" value="C:neuronal cell body"/>
    <property type="evidence" value="ECO:0007669"/>
    <property type="project" value="TreeGrafter"/>
</dbReference>
<reference evidence="7" key="2">
    <citation type="submission" date="2025-08" db="UniProtKB">
        <authorList>
            <consortium name="Ensembl"/>
        </authorList>
    </citation>
    <scope>IDENTIFICATION</scope>
</reference>
<feature type="region of interest" description="Disordered" evidence="6">
    <location>
        <begin position="195"/>
        <end position="469"/>
    </location>
</feature>
<name>A0A8C8Y4V6_PANLE</name>
<reference evidence="7" key="1">
    <citation type="journal article" date="2019" name="bioRxiv">
        <title>Long live the king: chromosome-level assembly of the lion (Panthera leo) using linked-read, Hi-C, and long read data.</title>
        <authorList>
            <person name="Armstrong E.E."/>
            <person name="Taylor R.W."/>
            <person name="Miller D.E."/>
            <person name="Kaelin C."/>
            <person name="Barsh G."/>
            <person name="Hadly E.A."/>
            <person name="Petrov D."/>
        </authorList>
    </citation>
    <scope>NUCLEOTIDE SEQUENCE [LARGE SCALE GENOMIC DNA]</scope>
</reference>
<evidence type="ECO:0000256" key="3">
    <source>
        <dbReference type="ARBA" id="ARBA00019097"/>
    </source>
</evidence>
<evidence type="ECO:0000256" key="2">
    <source>
        <dbReference type="ARBA" id="ARBA00005936"/>
    </source>
</evidence>
<dbReference type="PRINTS" id="PR00212">
    <property type="entry name" value="MYELINMBP"/>
</dbReference>
<evidence type="ECO:0000256" key="6">
    <source>
        <dbReference type="SAM" id="MobiDB-lite"/>
    </source>
</evidence>
<comment type="similarity">
    <text evidence="2">Belongs to the myelin basic protein family.</text>
</comment>
<dbReference type="GO" id="GO:0033269">
    <property type="term" value="C:internode region of axon"/>
    <property type="evidence" value="ECO:0007669"/>
    <property type="project" value="TreeGrafter"/>
</dbReference>
<dbReference type="OMA" id="GRWAGSK"/>
<dbReference type="GO" id="GO:0019911">
    <property type="term" value="F:structural constituent of myelin sheath"/>
    <property type="evidence" value="ECO:0007669"/>
    <property type="project" value="InterPro"/>
</dbReference>
<evidence type="ECO:0000256" key="1">
    <source>
        <dbReference type="ARBA" id="ARBA00004392"/>
    </source>
</evidence>
<evidence type="ECO:0000256" key="5">
    <source>
        <dbReference type="ARBA" id="ARBA00023136"/>
    </source>
</evidence>
<dbReference type="AlphaFoldDB" id="A0A8C8Y4V6"/>
<keyword evidence="8" id="KW-1185">Reference proteome</keyword>
<keyword evidence="5" id="KW-0472">Membrane</keyword>
<feature type="region of interest" description="Disordered" evidence="6">
    <location>
        <begin position="511"/>
        <end position="535"/>
    </location>
</feature>
<dbReference type="Proteomes" id="UP000694399">
    <property type="component" value="Chromosome D4"/>
</dbReference>
<feature type="compositionally biased region" description="Polar residues" evidence="6">
    <location>
        <begin position="441"/>
        <end position="451"/>
    </location>
</feature>
<evidence type="ECO:0000313" key="7">
    <source>
        <dbReference type="Ensembl" id="ENSPLOP00000026186.1"/>
    </source>
</evidence>
<dbReference type="Ensembl" id="ENSPLOT00000028893.1">
    <property type="protein sequence ID" value="ENSPLOP00000026186.1"/>
    <property type="gene ID" value="ENSPLOG00000019137.1"/>
</dbReference>
<dbReference type="GO" id="GO:0071944">
    <property type="term" value="C:cell periphery"/>
    <property type="evidence" value="ECO:0007669"/>
    <property type="project" value="TreeGrafter"/>
</dbReference>
<keyword evidence="4" id="KW-1003">Cell membrane</keyword>
<feature type="compositionally biased region" description="Low complexity" evidence="6">
    <location>
        <begin position="235"/>
        <end position="246"/>
    </location>
</feature>
<dbReference type="PANTHER" id="PTHR11429:SF0">
    <property type="entry name" value="MYELIN BASIC PROTEIN"/>
    <property type="match status" value="1"/>
</dbReference>
<feature type="region of interest" description="Disordered" evidence="6">
    <location>
        <begin position="578"/>
        <end position="600"/>
    </location>
</feature>
<accession>A0A8C8Y4V6</accession>
<feature type="compositionally biased region" description="Polar residues" evidence="6">
    <location>
        <begin position="43"/>
        <end position="63"/>
    </location>
</feature>
<feature type="compositionally biased region" description="Basic residues" evidence="6">
    <location>
        <begin position="207"/>
        <end position="219"/>
    </location>
</feature>